<gene>
    <name evidence="1" type="ORF">RFULGI_LOCUS12506</name>
</gene>
<dbReference type="OrthoDB" id="2443197at2759"/>
<evidence type="ECO:0000313" key="1">
    <source>
        <dbReference type="EMBL" id="CAG8736299.1"/>
    </source>
</evidence>
<protein>
    <submittedName>
        <fullName evidence="1">15595_t:CDS:1</fullName>
    </submittedName>
</protein>
<proteinExistence type="predicted"/>
<dbReference type="EMBL" id="CAJVPZ010030238">
    <property type="protein sequence ID" value="CAG8736299.1"/>
    <property type="molecule type" value="Genomic_DNA"/>
</dbReference>
<comment type="caution">
    <text evidence="1">The sequence shown here is derived from an EMBL/GenBank/DDBJ whole genome shotgun (WGS) entry which is preliminary data.</text>
</comment>
<dbReference type="AlphaFoldDB" id="A0A9N9IHX6"/>
<evidence type="ECO:0000313" key="2">
    <source>
        <dbReference type="Proteomes" id="UP000789396"/>
    </source>
</evidence>
<dbReference type="Proteomes" id="UP000789396">
    <property type="component" value="Unassembled WGS sequence"/>
</dbReference>
<accession>A0A9N9IHX6</accession>
<keyword evidence="2" id="KW-1185">Reference proteome</keyword>
<feature type="non-terminal residue" evidence="1">
    <location>
        <position position="246"/>
    </location>
</feature>
<sequence length="246" mass="28128">MQPNGMDVGNDEQRSEVSAIVLCCEKQVILDNATEMEWMWRTMNKDTNVENDAKCDVVTKIEVDRNGEKRLNRVNVDKDNFVKAGSVLFGNLFRTDWKLQGRCHDDEQYAGNLYVIKILTDGGSYNLEGHDNLEGNDDRRAGVINKGSPNRIILVKFRGINGIALENLNQITEEDTSPFENQFTLNFVRHIAKDKNSQKGDSERRSTGKKIDTIIELREENEEFFVIEISGPPMKNDWSHYKVIGK</sequence>
<organism evidence="1 2">
    <name type="scientific">Racocetra fulgida</name>
    <dbReference type="NCBI Taxonomy" id="60492"/>
    <lineage>
        <taxon>Eukaryota</taxon>
        <taxon>Fungi</taxon>
        <taxon>Fungi incertae sedis</taxon>
        <taxon>Mucoromycota</taxon>
        <taxon>Glomeromycotina</taxon>
        <taxon>Glomeromycetes</taxon>
        <taxon>Diversisporales</taxon>
        <taxon>Gigasporaceae</taxon>
        <taxon>Racocetra</taxon>
    </lineage>
</organism>
<name>A0A9N9IHX6_9GLOM</name>
<reference evidence="1" key="1">
    <citation type="submission" date="2021-06" db="EMBL/GenBank/DDBJ databases">
        <authorList>
            <person name="Kallberg Y."/>
            <person name="Tangrot J."/>
            <person name="Rosling A."/>
        </authorList>
    </citation>
    <scope>NUCLEOTIDE SEQUENCE</scope>
    <source>
        <strain evidence="1">IN212</strain>
    </source>
</reference>